<dbReference type="CDD" id="cd04277">
    <property type="entry name" value="ZnMc_serralysin_like"/>
    <property type="match status" value="1"/>
</dbReference>
<evidence type="ECO:0000256" key="14">
    <source>
        <dbReference type="PIRSR" id="PIRSR001205-1"/>
    </source>
</evidence>
<dbReference type="InterPro" id="IPR011049">
    <property type="entry name" value="Serralysin-like_metalloprot_C"/>
</dbReference>
<evidence type="ECO:0000256" key="9">
    <source>
        <dbReference type="ARBA" id="ARBA00022737"/>
    </source>
</evidence>
<name>A0AAW7CYT3_9GAMM</name>
<comment type="catalytic activity">
    <reaction evidence="1">
        <text>Preferential cleavage of bonds with hydrophobic residues in P1'.</text>
        <dbReference type="EC" id="3.4.24.40"/>
    </reaction>
</comment>
<dbReference type="InterPro" id="IPR034033">
    <property type="entry name" value="Serralysin-like"/>
</dbReference>
<evidence type="ECO:0000256" key="12">
    <source>
        <dbReference type="ARBA" id="ARBA00022837"/>
    </source>
</evidence>
<protein>
    <recommendedName>
        <fullName evidence="5">serralysin</fullName>
        <ecNumber evidence="5">3.4.24.40</ecNumber>
    </recommendedName>
</protein>
<evidence type="ECO:0000259" key="16">
    <source>
        <dbReference type="SMART" id="SM00235"/>
    </source>
</evidence>
<dbReference type="RefSeq" id="WP_109397008.1">
    <property type="nucleotide sequence ID" value="NZ_JAIKTY010000354.1"/>
</dbReference>
<feature type="domain" description="Peptidase metallopeptidase" evidence="16">
    <location>
        <begin position="62"/>
        <end position="235"/>
    </location>
</feature>
<dbReference type="Gene3D" id="2.150.10.10">
    <property type="entry name" value="Serralysin-like metalloprotease, C-terminal"/>
    <property type="match status" value="1"/>
</dbReference>
<feature type="binding site" evidence="15">
    <location>
        <position position="179"/>
    </location>
    <ligand>
        <name>Zn(2+)</name>
        <dbReference type="ChEBI" id="CHEBI:29105"/>
        <note>catalytic</note>
    </ligand>
</feature>
<keyword evidence="13 17" id="KW-0482">Metalloprotease</keyword>
<organism evidence="17 18">
    <name type="scientific">Proteus faecis</name>
    <dbReference type="NCBI Taxonomy" id="2050967"/>
    <lineage>
        <taxon>Bacteria</taxon>
        <taxon>Pseudomonadati</taxon>
        <taxon>Pseudomonadota</taxon>
        <taxon>Gammaproteobacteria</taxon>
        <taxon>Enterobacterales</taxon>
        <taxon>Morganellaceae</taxon>
        <taxon>Proteus</taxon>
    </lineage>
</organism>
<dbReference type="Pfam" id="PF00353">
    <property type="entry name" value="HemolysinCabind"/>
    <property type="match status" value="1"/>
</dbReference>
<evidence type="ECO:0000256" key="3">
    <source>
        <dbReference type="ARBA" id="ARBA00004613"/>
    </source>
</evidence>
<dbReference type="Pfam" id="PF00413">
    <property type="entry name" value="Peptidase_M10"/>
    <property type="match status" value="1"/>
</dbReference>
<comment type="cofactor">
    <cofactor evidence="2">
        <name>Ca(2+)</name>
        <dbReference type="ChEBI" id="CHEBI:29108"/>
    </cofactor>
</comment>
<keyword evidence="7" id="KW-0645">Protease</keyword>
<comment type="subcellular location">
    <subcellularLocation>
        <location evidence="3">Secreted</location>
    </subcellularLocation>
</comment>
<evidence type="ECO:0000256" key="10">
    <source>
        <dbReference type="ARBA" id="ARBA00022801"/>
    </source>
</evidence>
<evidence type="ECO:0000256" key="8">
    <source>
        <dbReference type="ARBA" id="ARBA00022723"/>
    </source>
</evidence>
<keyword evidence="9" id="KW-0677">Repeat</keyword>
<dbReference type="AlphaFoldDB" id="A0AAW7CYT3"/>
<dbReference type="PRINTS" id="PR00313">
    <property type="entry name" value="CABNDNGRPT"/>
</dbReference>
<dbReference type="InterPro" id="IPR019960">
    <property type="entry name" value="T1SS_VCA0849"/>
</dbReference>
<accession>A0AAW7CYT3</accession>
<comment type="caution">
    <text evidence="17">The sequence shown here is derived from an EMBL/GenBank/DDBJ whole genome shotgun (WGS) entry which is preliminary data.</text>
</comment>
<dbReference type="NCBIfam" id="NF035945">
    <property type="entry name" value="Zn_serralysin"/>
    <property type="match status" value="1"/>
</dbReference>
<evidence type="ECO:0000256" key="7">
    <source>
        <dbReference type="ARBA" id="ARBA00022670"/>
    </source>
</evidence>
<dbReference type="InterPro" id="IPR024079">
    <property type="entry name" value="MetalloPept_cat_dom_sf"/>
</dbReference>
<dbReference type="PROSITE" id="PS00330">
    <property type="entry name" value="HEMOLYSIN_CALCIUM"/>
    <property type="match status" value="1"/>
</dbReference>
<evidence type="ECO:0000256" key="5">
    <source>
        <dbReference type="ARBA" id="ARBA00012422"/>
    </source>
</evidence>
<dbReference type="GO" id="GO:0005615">
    <property type="term" value="C:extracellular space"/>
    <property type="evidence" value="ECO:0007669"/>
    <property type="project" value="InterPro"/>
</dbReference>
<dbReference type="EMBL" id="JASVWL010000011">
    <property type="protein sequence ID" value="MDL5355895.1"/>
    <property type="molecule type" value="Genomic_DNA"/>
</dbReference>
<dbReference type="Gene3D" id="3.40.390.10">
    <property type="entry name" value="Collagenase (Catalytic Domain)"/>
    <property type="match status" value="1"/>
</dbReference>
<dbReference type="NCBIfam" id="TIGR03661">
    <property type="entry name" value="T1SS_VCA0849"/>
    <property type="match status" value="1"/>
</dbReference>
<dbReference type="GO" id="GO:0008270">
    <property type="term" value="F:zinc ion binding"/>
    <property type="evidence" value="ECO:0007669"/>
    <property type="project" value="InterPro"/>
</dbReference>
<dbReference type="InterPro" id="IPR018511">
    <property type="entry name" value="Hemolysin-typ_Ca-bd_CS"/>
</dbReference>
<dbReference type="Pfam" id="PF08548">
    <property type="entry name" value="Peptidase_M10_C"/>
    <property type="match status" value="1"/>
</dbReference>
<feature type="binding site" evidence="15">
    <location>
        <position position="189"/>
    </location>
    <ligand>
        <name>Zn(2+)</name>
        <dbReference type="ChEBI" id="CHEBI:29105"/>
        <note>catalytic</note>
    </ligand>
</feature>
<dbReference type="SUPFAM" id="SSF55486">
    <property type="entry name" value="Metalloproteases ('zincins'), catalytic domain"/>
    <property type="match status" value="1"/>
</dbReference>
<feature type="binding site" evidence="15">
    <location>
        <position position="183"/>
    </location>
    <ligand>
        <name>Zn(2+)</name>
        <dbReference type="ChEBI" id="CHEBI:29105"/>
        <note>catalytic</note>
    </ligand>
</feature>
<dbReference type="Proteomes" id="UP001224739">
    <property type="component" value="Unassembled WGS sequence"/>
</dbReference>
<comment type="cofactor">
    <cofactor evidence="15">
        <name>Zn(2+)</name>
        <dbReference type="ChEBI" id="CHEBI:29105"/>
    </cofactor>
    <text evidence="15">Binds 1 zinc ion per subunit.</text>
</comment>
<reference evidence="17" key="1">
    <citation type="submission" date="2023-06" db="EMBL/GenBank/DDBJ databases">
        <title>Acute promotion of culturable opportunistic pathogens and persistent increase of antibiotic resistance following antibiotic exposure in mouse gut microbiota.</title>
        <authorList>
            <person name="Li L."/>
            <person name="Wang B."/>
            <person name="Sun Y."/>
            <person name="Wang M."/>
            <person name="Xu H."/>
        </authorList>
    </citation>
    <scope>NUCLEOTIDE SEQUENCE</scope>
    <source>
        <strain evidence="17">EPA10_1</strain>
    </source>
</reference>
<evidence type="ECO:0000256" key="4">
    <source>
        <dbReference type="ARBA" id="ARBA00009490"/>
    </source>
</evidence>
<dbReference type="InterPro" id="IPR001343">
    <property type="entry name" value="Hemolysn_Ca-bd"/>
</dbReference>
<dbReference type="GO" id="GO:0005509">
    <property type="term" value="F:calcium ion binding"/>
    <property type="evidence" value="ECO:0007669"/>
    <property type="project" value="InterPro"/>
</dbReference>
<evidence type="ECO:0000256" key="6">
    <source>
        <dbReference type="ARBA" id="ARBA00022525"/>
    </source>
</evidence>
<dbReference type="GO" id="GO:0006508">
    <property type="term" value="P:proteolysis"/>
    <property type="evidence" value="ECO:0007669"/>
    <property type="project" value="UniProtKB-KW"/>
</dbReference>
<dbReference type="SUPFAM" id="SSF51120">
    <property type="entry name" value="beta-Roll"/>
    <property type="match status" value="1"/>
</dbReference>
<evidence type="ECO:0000256" key="15">
    <source>
        <dbReference type="PIRSR" id="PIRSR001205-2"/>
    </source>
</evidence>
<evidence type="ECO:0000256" key="2">
    <source>
        <dbReference type="ARBA" id="ARBA00001913"/>
    </source>
</evidence>
<evidence type="ECO:0000313" key="18">
    <source>
        <dbReference type="Proteomes" id="UP001224739"/>
    </source>
</evidence>
<dbReference type="InterPro" id="IPR006026">
    <property type="entry name" value="Peptidase_Metallo"/>
</dbReference>
<dbReference type="InterPro" id="IPR016294">
    <property type="entry name" value="Pept_M10B"/>
</dbReference>
<gene>
    <name evidence="17" type="ORF">QSH02_13725</name>
</gene>
<sequence>MGSSLLKKAVGLSNVSDLLDKSDIFYNFSAITLRSFNYDDAGKHIARENSTWNGKSVIGQAAEVTYSFPTWAGKKFNDFGDKDPYGFNSKQKDHARQSLDAWSDIANIKFTEVAPDVKSDITFGNITDPNGKFQAYATLPNTPSYYGRDISGQTWFSDNYYAGNTTPELGNYGRLTIIHEIGHALGLKHPGDYNAGQNVPGYLKSDYAEDSRQYTVMSYWDEKETGAHFQGAYAGAPLLHDISAMQYLYGANTTTRVGDDVYGFNSNTGINYYTATSSNDKLIFSVWDSSGNDTFDFSGYYQDQVIDLREGHFSDVGGLQKNVSIAQGVTIENAIGGSGNDIIYGNDADNILIGGSGDDQLHGGRGNDILYGGSGQDILWGDDGSNTFIYKEISDSLAYAADKIMDFKSGIDKIDLSELIENTFSHKFLNFVDNFTDRSNEATIKYDQSANSSELTINASAYGYSHDFKIDIIGFVNYETDIIV</sequence>
<keyword evidence="10 17" id="KW-0378">Hydrolase</keyword>
<dbReference type="InterPro" id="IPR001818">
    <property type="entry name" value="Pept_M10_metallopeptidase"/>
</dbReference>
<dbReference type="GO" id="GO:0031012">
    <property type="term" value="C:extracellular matrix"/>
    <property type="evidence" value="ECO:0007669"/>
    <property type="project" value="InterPro"/>
</dbReference>
<feature type="active site" evidence="14">
    <location>
        <position position="180"/>
    </location>
</feature>
<dbReference type="GeneID" id="83613146"/>
<evidence type="ECO:0000256" key="1">
    <source>
        <dbReference type="ARBA" id="ARBA00001609"/>
    </source>
</evidence>
<evidence type="ECO:0000256" key="11">
    <source>
        <dbReference type="ARBA" id="ARBA00022833"/>
    </source>
</evidence>
<evidence type="ECO:0000256" key="13">
    <source>
        <dbReference type="ARBA" id="ARBA00023049"/>
    </source>
</evidence>
<dbReference type="EC" id="3.4.24.40" evidence="5"/>
<evidence type="ECO:0000313" key="17">
    <source>
        <dbReference type="EMBL" id="MDL5355895.1"/>
    </source>
</evidence>
<dbReference type="PIRSF" id="PIRSF001205">
    <property type="entry name" value="Peptidase_M10B"/>
    <property type="match status" value="1"/>
</dbReference>
<keyword evidence="12" id="KW-0106">Calcium</keyword>
<keyword evidence="6" id="KW-0964">Secreted</keyword>
<comment type="similarity">
    <text evidence="4">Belongs to the peptidase M10B family.</text>
</comment>
<dbReference type="GO" id="GO:0004222">
    <property type="term" value="F:metalloendopeptidase activity"/>
    <property type="evidence" value="ECO:0007669"/>
    <property type="project" value="InterPro"/>
</dbReference>
<keyword evidence="11 15" id="KW-0862">Zinc</keyword>
<proteinExistence type="inferred from homology"/>
<keyword evidence="8 15" id="KW-0479">Metal-binding</keyword>
<dbReference type="SMART" id="SM00235">
    <property type="entry name" value="ZnMc"/>
    <property type="match status" value="1"/>
</dbReference>
<dbReference type="InterPro" id="IPR013858">
    <property type="entry name" value="Peptidase_M10B_C"/>
</dbReference>